<evidence type="ECO:0000256" key="1">
    <source>
        <dbReference type="SAM" id="MobiDB-lite"/>
    </source>
</evidence>
<accession>A0A7K1FNG2</accession>
<sequence>MAQPLERLEPTGPAVDHHRWASGCPRSRERARTAVHGWRPGTGFPYDEVLDHYRAVGRNQADVTICRSAEAGAAASGWPLAQWLPMTLDAGIGGYDSYLGSALFEDLPGVEPAGSERTCAVTDTLVVALLADLCRTEIRHWETAGDSPARGARVRAVVHALQAAAGFAPASRVLPEGISGSALPDLAATGRRAAAEVLVACPSSVRFAVDLSLLPTTTVHDEIMFVRTIQAFECVYRQVAGRLRAASGAAGRGEVGDAMAALQDATARLDATKALYRVVTTISKDAFAVIRGATDGRSAIQSRAYAEVEQLAAGPAAPLRDHTNTGICSAAEDLGRAWVSMKRTHWGIALKVIGRVRGTGGTEGADYLEQKAVQPLFPQTGRTAGAGCPV</sequence>
<dbReference type="Gene3D" id="1.20.58.480">
    <property type="match status" value="2"/>
</dbReference>
<dbReference type="SUPFAM" id="SSF140959">
    <property type="entry name" value="Indolic compounds 2,3-dioxygenase-like"/>
    <property type="match status" value="1"/>
</dbReference>
<comment type="caution">
    <text evidence="2">The sequence shown here is derived from an EMBL/GenBank/DDBJ whole genome shotgun (WGS) entry which is preliminary data.</text>
</comment>
<dbReference type="GO" id="GO:0020037">
    <property type="term" value="F:heme binding"/>
    <property type="evidence" value="ECO:0007669"/>
    <property type="project" value="InterPro"/>
</dbReference>
<dbReference type="AlphaFoldDB" id="A0A7K1FNG2"/>
<evidence type="ECO:0008006" key="4">
    <source>
        <dbReference type="Google" id="ProtNLM"/>
    </source>
</evidence>
<dbReference type="GO" id="GO:0046872">
    <property type="term" value="F:metal ion binding"/>
    <property type="evidence" value="ECO:0007669"/>
    <property type="project" value="InterPro"/>
</dbReference>
<organism evidence="2 3">
    <name type="scientific">Nakamurella alba</name>
    <dbReference type="NCBI Taxonomy" id="2665158"/>
    <lineage>
        <taxon>Bacteria</taxon>
        <taxon>Bacillati</taxon>
        <taxon>Actinomycetota</taxon>
        <taxon>Actinomycetes</taxon>
        <taxon>Nakamurellales</taxon>
        <taxon>Nakamurellaceae</taxon>
        <taxon>Nakamurella</taxon>
    </lineage>
</organism>
<evidence type="ECO:0000313" key="2">
    <source>
        <dbReference type="EMBL" id="MTD15668.1"/>
    </source>
</evidence>
<dbReference type="InterPro" id="IPR037217">
    <property type="entry name" value="Trp/Indoleamine_2_3_dOase-like"/>
</dbReference>
<gene>
    <name evidence="2" type="ORF">GIS00_17175</name>
</gene>
<evidence type="ECO:0000313" key="3">
    <source>
        <dbReference type="Proteomes" id="UP000460221"/>
    </source>
</evidence>
<dbReference type="EMBL" id="WLYK01000006">
    <property type="protein sequence ID" value="MTD15668.1"/>
    <property type="molecule type" value="Genomic_DNA"/>
</dbReference>
<reference evidence="2 3" key="1">
    <citation type="submission" date="2019-11" db="EMBL/GenBank/DDBJ databases">
        <authorList>
            <person name="Jiang L.-Q."/>
        </authorList>
    </citation>
    <scope>NUCLEOTIDE SEQUENCE [LARGE SCALE GENOMIC DNA]</scope>
    <source>
        <strain evidence="2 3">YIM 132087</strain>
    </source>
</reference>
<protein>
    <recommendedName>
        <fullName evidence="4">Tryptophan 2,3-dioxygenase</fullName>
    </recommendedName>
</protein>
<proteinExistence type="predicted"/>
<dbReference type="GO" id="GO:0019441">
    <property type="term" value="P:L-tryptophan catabolic process to kynurenine"/>
    <property type="evidence" value="ECO:0007669"/>
    <property type="project" value="InterPro"/>
</dbReference>
<feature type="region of interest" description="Disordered" evidence="1">
    <location>
        <begin position="1"/>
        <end position="21"/>
    </location>
</feature>
<dbReference type="Proteomes" id="UP000460221">
    <property type="component" value="Unassembled WGS sequence"/>
</dbReference>
<dbReference type="RefSeq" id="WP_154769628.1">
    <property type="nucleotide sequence ID" value="NZ_WLYK01000006.1"/>
</dbReference>
<keyword evidence="3" id="KW-1185">Reference proteome</keyword>
<name>A0A7K1FNG2_9ACTN</name>